<dbReference type="RefSeq" id="WP_095509583.1">
    <property type="nucleotide sequence ID" value="NZ_MQWD01000001.1"/>
</dbReference>
<evidence type="ECO:0000313" key="3">
    <source>
        <dbReference type="EMBL" id="PAP75941.1"/>
    </source>
</evidence>
<sequence>MFLRVVFALGSLTLIACADAQDAPAAVVADGRDVDAPPTDDAGALAEWATRPAVQAAVRAARAHWTAQDPGYEEEVRVLAVADGAFTRPGAEEHAVLYLMALWPRCCPKVGLGIVEGTPEVGGPGRLVRNVAFEGPTIGVTTVPDIDGDGLDELALRSAFGMGGDVEESVRLVSVGASGLIERPGASVYRSGCAAGRDGEEAVRIVATPGNPPTFTAETFARPGCEGGSWTPSAPPEPLPLDASPDTAAAVLPVD</sequence>
<dbReference type="AlphaFoldDB" id="A0A271IXF5"/>
<dbReference type="OrthoDB" id="61727at2"/>
<evidence type="ECO:0000256" key="1">
    <source>
        <dbReference type="SAM" id="MobiDB-lite"/>
    </source>
</evidence>
<protein>
    <submittedName>
        <fullName evidence="3">Uncharacterized protein</fullName>
    </submittedName>
</protein>
<keyword evidence="2" id="KW-0732">Signal</keyword>
<proteinExistence type="predicted"/>
<evidence type="ECO:0000256" key="2">
    <source>
        <dbReference type="SAM" id="SignalP"/>
    </source>
</evidence>
<reference evidence="3 4" key="1">
    <citation type="submission" date="2016-11" db="EMBL/GenBank/DDBJ databases">
        <title>Study of marine rhodopsin-containing bacteria.</title>
        <authorList>
            <person name="Yoshizawa S."/>
            <person name="Kumagai Y."/>
            <person name="Kogure K."/>
        </authorList>
    </citation>
    <scope>NUCLEOTIDE SEQUENCE [LARGE SCALE GENOMIC DNA]</scope>
    <source>
        <strain evidence="3 4">SAORIC-28</strain>
    </source>
</reference>
<feature type="region of interest" description="Disordered" evidence="1">
    <location>
        <begin position="225"/>
        <end position="255"/>
    </location>
</feature>
<name>A0A271IXF5_9BACT</name>
<gene>
    <name evidence="3" type="ORF">BSZ37_05545</name>
</gene>
<feature type="chain" id="PRO_5012176462" evidence="2">
    <location>
        <begin position="19"/>
        <end position="255"/>
    </location>
</feature>
<keyword evidence="4" id="KW-1185">Reference proteome</keyword>
<dbReference type="Proteomes" id="UP000216339">
    <property type="component" value="Unassembled WGS sequence"/>
</dbReference>
<evidence type="ECO:0000313" key="4">
    <source>
        <dbReference type="Proteomes" id="UP000216339"/>
    </source>
</evidence>
<dbReference type="EMBL" id="MQWD01000001">
    <property type="protein sequence ID" value="PAP75941.1"/>
    <property type="molecule type" value="Genomic_DNA"/>
</dbReference>
<accession>A0A271IXF5</accession>
<comment type="caution">
    <text evidence="3">The sequence shown here is derived from an EMBL/GenBank/DDBJ whole genome shotgun (WGS) entry which is preliminary data.</text>
</comment>
<dbReference type="PROSITE" id="PS51257">
    <property type="entry name" value="PROKAR_LIPOPROTEIN"/>
    <property type="match status" value="1"/>
</dbReference>
<feature type="signal peptide" evidence="2">
    <location>
        <begin position="1"/>
        <end position="18"/>
    </location>
</feature>
<organism evidence="3 4">
    <name type="scientific">Rubrivirga marina</name>
    <dbReference type="NCBI Taxonomy" id="1196024"/>
    <lineage>
        <taxon>Bacteria</taxon>
        <taxon>Pseudomonadati</taxon>
        <taxon>Rhodothermota</taxon>
        <taxon>Rhodothermia</taxon>
        <taxon>Rhodothermales</taxon>
        <taxon>Rubricoccaceae</taxon>
        <taxon>Rubrivirga</taxon>
    </lineage>
</organism>